<dbReference type="EMBL" id="JAELVR010000007">
    <property type="protein sequence ID" value="MBJ6372061.1"/>
    <property type="molecule type" value="Genomic_DNA"/>
</dbReference>
<feature type="transmembrane region" description="Helical" evidence="6">
    <location>
        <begin position="45"/>
        <end position="64"/>
    </location>
</feature>
<evidence type="ECO:0000256" key="3">
    <source>
        <dbReference type="ARBA" id="ARBA00022692"/>
    </source>
</evidence>
<dbReference type="InterPro" id="IPR000620">
    <property type="entry name" value="EamA_dom"/>
</dbReference>
<feature type="transmembrane region" description="Helical" evidence="6">
    <location>
        <begin position="108"/>
        <end position="124"/>
    </location>
</feature>
<keyword evidence="9" id="KW-1185">Reference proteome</keyword>
<name>A0A8J7IR24_9RHOB</name>
<organism evidence="8 9">
    <name type="scientific">Sedimentitalea arenosa</name>
    <dbReference type="NCBI Taxonomy" id="2798803"/>
    <lineage>
        <taxon>Bacteria</taxon>
        <taxon>Pseudomonadati</taxon>
        <taxon>Pseudomonadota</taxon>
        <taxon>Alphaproteobacteria</taxon>
        <taxon>Rhodobacterales</taxon>
        <taxon>Paracoccaceae</taxon>
        <taxon>Sedimentitalea</taxon>
    </lineage>
</organism>
<evidence type="ECO:0000259" key="7">
    <source>
        <dbReference type="Pfam" id="PF00892"/>
    </source>
</evidence>
<evidence type="ECO:0000313" key="9">
    <source>
        <dbReference type="Proteomes" id="UP000619079"/>
    </source>
</evidence>
<keyword evidence="3 6" id="KW-0812">Transmembrane</keyword>
<dbReference type="PANTHER" id="PTHR22911:SF6">
    <property type="entry name" value="SOLUTE CARRIER FAMILY 35 MEMBER G1"/>
    <property type="match status" value="1"/>
</dbReference>
<gene>
    <name evidence="8" type="ORF">JF290_11040</name>
</gene>
<dbReference type="SUPFAM" id="SSF103481">
    <property type="entry name" value="Multidrug resistance efflux transporter EmrE"/>
    <property type="match status" value="2"/>
</dbReference>
<comment type="caution">
    <text evidence="8">The sequence shown here is derived from an EMBL/GenBank/DDBJ whole genome shotgun (WGS) entry which is preliminary data.</text>
</comment>
<evidence type="ECO:0000256" key="2">
    <source>
        <dbReference type="ARBA" id="ARBA00009853"/>
    </source>
</evidence>
<keyword evidence="5 6" id="KW-0472">Membrane</keyword>
<dbReference type="PANTHER" id="PTHR22911">
    <property type="entry name" value="ACYL-MALONYL CONDENSING ENZYME-RELATED"/>
    <property type="match status" value="1"/>
</dbReference>
<sequence length="298" mass="31893">MTARPGDRVGMAILLSLLALLLFDFMGLIIKYLSPRYGAAELSAYRNIFGVLPALIALWSSTAWHNSGSIWRIRQWKLATSRGLYVAVAQFLFYSSLGALAFATATSITYSNALFMTALAVPILGERVGMLRWAAVLVGFAGVLMVVGPSGDGVQWVALAPMGAAFLYALAGVSARLFDSDVPSPLVNLYSVGVALIGSVALALATGGFSPIQSWQDLVWIVAMGGFGGSAVLCLVISYRMTEQSNLAPFSYFGIPMAFVLGWLFFGEAPFGDLFPGVLLIVAGGLLVIWRERRMKGR</sequence>
<comment type="similarity">
    <text evidence="2">Belongs to the drug/metabolite transporter (DMT) superfamily. 10 TMS drug/metabolite exporter (DME) (TC 2.A.7.3) family.</text>
</comment>
<feature type="transmembrane region" description="Helical" evidence="6">
    <location>
        <begin position="154"/>
        <end position="175"/>
    </location>
</feature>
<evidence type="ECO:0000256" key="5">
    <source>
        <dbReference type="ARBA" id="ARBA00023136"/>
    </source>
</evidence>
<feature type="transmembrane region" description="Helical" evidence="6">
    <location>
        <begin position="131"/>
        <end position="148"/>
    </location>
</feature>
<dbReference type="AlphaFoldDB" id="A0A8J7IR24"/>
<feature type="transmembrane region" description="Helical" evidence="6">
    <location>
        <begin position="12"/>
        <end position="33"/>
    </location>
</feature>
<protein>
    <submittedName>
        <fullName evidence="8">DMT family transporter</fullName>
    </submittedName>
</protein>
<feature type="transmembrane region" description="Helical" evidence="6">
    <location>
        <begin position="187"/>
        <end position="212"/>
    </location>
</feature>
<feature type="transmembrane region" description="Helical" evidence="6">
    <location>
        <begin position="271"/>
        <end position="290"/>
    </location>
</feature>
<reference evidence="8" key="1">
    <citation type="submission" date="2020-12" db="EMBL/GenBank/DDBJ databases">
        <title>Sedimentitalea sp. nov., isolated from sand in Incheon.</title>
        <authorList>
            <person name="Kim W."/>
        </authorList>
    </citation>
    <scope>NUCLEOTIDE SEQUENCE</scope>
    <source>
        <strain evidence="8">CAU 1593</strain>
    </source>
</reference>
<proteinExistence type="inferred from homology"/>
<dbReference type="InterPro" id="IPR037185">
    <property type="entry name" value="EmrE-like"/>
</dbReference>
<feature type="domain" description="EamA" evidence="7">
    <location>
        <begin position="158"/>
        <end position="289"/>
    </location>
</feature>
<keyword evidence="4 6" id="KW-1133">Transmembrane helix</keyword>
<accession>A0A8J7IR24</accession>
<dbReference type="RefSeq" id="WP_199024944.1">
    <property type="nucleotide sequence ID" value="NZ_JAELVR010000007.1"/>
</dbReference>
<evidence type="ECO:0000313" key="8">
    <source>
        <dbReference type="EMBL" id="MBJ6372061.1"/>
    </source>
</evidence>
<evidence type="ECO:0000256" key="6">
    <source>
        <dbReference type="SAM" id="Phobius"/>
    </source>
</evidence>
<feature type="transmembrane region" description="Helical" evidence="6">
    <location>
        <begin position="246"/>
        <end position="265"/>
    </location>
</feature>
<comment type="subcellular location">
    <subcellularLocation>
        <location evidence="1">Membrane</location>
        <topology evidence="1">Multi-pass membrane protein</topology>
    </subcellularLocation>
</comment>
<feature type="domain" description="EamA" evidence="7">
    <location>
        <begin position="11"/>
        <end position="147"/>
    </location>
</feature>
<evidence type="ECO:0000256" key="1">
    <source>
        <dbReference type="ARBA" id="ARBA00004141"/>
    </source>
</evidence>
<dbReference type="GO" id="GO:0016020">
    <property type="term" value="C:membrane"/>
    <property type="evidence" value="ECO:0007669"/>
    <property type="project" value="UniProtKB-SubCell"/>
</dbReference>
<feature type="transmembrane region" description="Helical" evidence="6">
    <location>
        <begin position="84"/>
        <end position="102"/>
    </location>
</feature>
<dbReference type="Gene3D" id="1.10.3730.20">
    <property type="match status" value="1"/>
</dbReference>
<feature type="transmembrane region" description="Helical" evidence="6">
    <location>
        <begin position="218"/>
        <end position="239"/>
    </location>
</feature>
<evidence type="ECO:0000256" key="4">
    <source>
        <dbReference type="ARBA" id="ARBA00022989"/>
    </source>
</evidence>
<dbReference type="Pfam" id="PF00892">
    <property type="entry name" value="EamA"/>
    <property type="match status" value="2"/>
</dbReference>
<dbReference type="Proteomes" id="UP000619079">
    <property type="component" value="Unassembled WGS sequence"/>
</dbReference>